<reference evidence="7" key="2">
    <citation type="submission" date="2010-07" db="EMBL/GenBank/DDBJ databases">
        <authorList>
            <consortium name="The Broad Institute Genome Sequencing Platform"/>
            <consortium name="Broad Institute Genome Sequencing Center for Infectious Disease"/>
            <person name="Ma L.-J."/>
            <person name="Dead R."/>
            <person name="Young S."/>
            <person name="Zeng Q."/>
            <person name="Koehrsen M."/>
            <person name="Alvarado L."/>
            <person name="Berlin A."/>
            <person name="Chapman S.B."/>
            <person name="Chen Z."/>
            <person name="Freedman E."/>
            <person name="Gellesch M."/>
            <person name="Goldberg J."/>
            <person name="Griggs A."/>
            <person name="Gujja S."/>
            <person name="Heilman E.R."/>
            <person name="Heiman D."/>
            <person name="Hepburn T."/>
            <person name="Howarth C."/>
            <person name="Jen D."/>
            <person name="Larson L."/>
            <person name="Mehta T."/>
            <person name="Neiman D."/>
            <person name="Pearson M."/>
            <person name="Roberts A."/>
            <person name="Saif S."/>
            <person name="Shea T."/>
            <person name="Shenoy N."/>
            <person name="Sisk P."/>
            <person name="Stolte C."/>
            <person name="Sykes S."/>
            <person name="Walk T."/>
            <person name="White J."/>
            <person name="Yandava C."/>
            <person name="Haas B."/>
            <person name="Nusbaum C."/>
            <person name="Birren B."/>
        </authorList>
    </citation>
    <scope>NUCLEOTIDE SEQUENCE</scope>
    <source>
        <strain evidence="7">R3-111a-1</strain>
    </source>
</reference>
<feature type="region of interest" description="Disordered" evidence="5">
    <location>
        <begin position="904"/>
        <end position="936"/>
    </location>
</feature>
<feature type="compositionally biased region" description="Basic and acidic residues" evidence="5">
    <location>
        <begin position="622"/>
        <end position="636"/>
    </location>
</feature>
<dbReference type="GO" id="GO:0070403">
    <property type="term" value="F:NAD+ binding"/>
    <property type="evidence" value="ECO:0007669"/>
    <property type="project" value="InterPro"/>
</dbReference>
<feature type="compositionally biased region" description="Polar residues" evidence="5">
    <location>
        <begin position="200"/>
        <end position="213"/>
    </location>
</feature>
<feature type="binding site" evidence="4">
    <location>
        <position position="372"/>
    </location>
    <ligand>
        <name>Zn(2+)</name>
        <dbReference type="ChEBI" id="CHEBI:29105"/>
    </ligand>
</feature>
<feature type="compositionally biased region" description="Low complexity" evidence="5">
    <location>
        <begin position="220"/>
        <end position="232"/>
    </location>
</feature>
<sequence length="1094" mass="117845">MPTLHVTPDGHDSLQAIADALCKARKVVVITGAGISTNSGIPDFRSENGLYSLIQAQFDHASSASASQPTTAAGFLDAAPTTAPPLSADATLGREDDLDRDRATKRRKLSPEPTNPHDEPSTELQEDTQPRESHETVLSNPTSPKPVLKEPTEELPSQSVEAPPPQQPPIFPSIYDLRARQATSPLSSPPPGLFDPLGRQSMSPTASTRSSEPTEGDETPPSSAPMSQSASSHNMQNLPNMKGKDLFDVSIWRDPTRTSVFYTFTTSLRRKVKSAEPTNTHHFLGHLRDRGKLVRCYTQNIDEIEEKVGLTTCLKLGPGHRGRFSTRAHRASAPAALNRAMSDPGALEAPREKHSSGVECVYLHGSLSSLRCFACGRISDWEDERESETMSGKQPACPHCVGATAAREGRGKRALGVGKLRPNIVLYGEEHPSAHLIAPVVQHDLSLNPDMLLILGTSLRVHGLKVMVREFAKAIHSRNGTVVFVNLTKPAESTWADIIDYWVQWDCDAWVNDVKAKKPVMWLPPGAELPEPEKQRKESKPKATKATTASKNKQPKTLGSRKSKGSLSPPSVEGSGTIAAEQDTSLEVRGTTDAVDLQEAVNPQEAVDPQEVVSGSGQEVKMPGRSDQPRQPKEPKPPPVRFPQLPDDKTNTAVLVATLQAHLAKIGRRRNDYHASMQHPLNPRDIRRLTSRNSALAGDMAVSGTPGSVPDGHSWTATPTPSHRVKKPATKRKSQVKLELPSPLATLPTQTEHPDNSSLISIIPSVKSEDAQPPAVSTAILSDEAGDSRDSIAAAIKSNPRKRKPKMIDGCEIIVPGARRSMAPVQPPTPSAVQPSPSNKPETCATEPVISGIPETRGSGASTMPDLNHASPAAGPGPHDKTRCAYQVPAFIVASAGQATAWGPSVIPPDAHSDLPPPPRNPFSANPISASDQVPTLRPSSAFSAVTPTLYTPSRLVPRVGSREACHGRAQPRRKSLAAQCGSAQPPPWSEAHMPRFVADDSQTPPGWLIGQYSRDKQKWKAPVIYTPLSFPPTPMSSQRNQAFQLTQPLLHVYGSEPRFALVCEPPPSPSFVSEQDRTAEAALALTSMKAVRP</sequence>
<feature type="compositionally biased region" description="Polar residues" evidence="5">
    <location>
        <begin position="747"/>
        <end position="757"/>
    </location>
</feature>
<dbReference type="eggNOG" id="KOG2684">
    <property type="taxonomic scope" value="Eukaryota"/>
</dbReference>
<proteinExistence type="inferred from homology"/>
<feature type="region of interest" description="Disordered" evidence="5">
    <location>
        <begin position="600"/>
        <end position="647"/>
    </location>
</feature>
<dbReference type="PANTHER" id="PTHR11085:SF8">
    <property type="entry name" value="NAD-DEPENDENT HISTONE DEACETYLASE HST3"/>
    <property type="match status" value="1"/>
</dbReference>
<gene>
    <name evidence="8" type="primary">20343704</name>
    <name evidence="7" type="ORF">GGTG_03246</name>
</gene>
<dbReference type="Pfam" id="PF02146">
    <property type="entry name" value="SIR2"/>
    <property type="match status" value="3"/>
</dbReference>
<organism evidence="7">
    <name type="scientific">Gaeumannomyces tritici (strain R3-111a-1)</name>
    <name type="common">Wheat and barley take-all root rot fungus</name>
    <name type="synonym">Gaeumannomyces graminis var. tritici</name>
    <dbReference type="NCBI Taxonomy" id="644352"/>
    <lineage>
        <taxon>Eukaryota</taxon>
        <taxon>Fungi</taxon>
        <taxon>Dikarya</taxon>
        <taxon>Ascomycota</taxon>
        <taxon>Pezizomycotina</taxon>
        <taxon>Sordariomycetes</taxon>
        <taxon>Sordariomycetidae</taxon>
        <taxon>Magnaporthales</taxon>
        <taxon>Magnaporthaceae</taxon>
        <taxon>Gaeumannomyces</taxon>
    </lineage>
</organism>
<feature type="domain" description="Deacetylase sirtuin-type" evidence="6">
    <location>
        <begin position="7"/>
        <end position="541"/>
    </location>
</feature>
<dbReference type="InterPro" id="IPR050134">
    <property type="entry name" value="NAD-dep_sirtuin_deacylases"/>
</dbReference>
<evidence type="ECO:0000256" key="1">
    <source>
        <dbReference type="ARBA" id="ARBA00006924"/>
    </source>
</evidence>
<feature type="binding site" evidence="4">
    <location>
        <position position="375"/>
    </location>
    <ligand>
        <name>Zn(2+)</name>
        <dbReference type="ChEBI" id="CHEBI:29105"/>
    </ligand>
</feature>
<dbReference type="EMBL" id="GL385396">
    <property type="protein sequence ID" value="EJT78144.1"/>
    <property type="molecule type" value="Genomic_DNA"/>
</dbReference>
<accession>J3NPN9</accession>
<feature type="active site" description="Proton acceptor" evidence="4">
    <location>
        <position position="364"/>
    </location>
</feature>
<dbReference type="SUPFAM" id="SSF52467">
    <property type="entry name" value="DHS-like NAD/FAD-binding domain"/>
    <property type="match status" value="1"/>
</dbReference>
<dbReference type="GO" id="GO:0046872">
    <property type="term" value="F:metal ion binding"/>
    <property type="evidence" value="ECO:0007669"/>
    <property type="project" value="UniProtKB-KW"/>
</dbReference>
<feature type="binding site" evidence="4">
    <location>
        <position position="400"/>
    </location>
    <ligand>
        <name>Zn(2+)</name>
        <dbReference type="ChEBI" id="CHEBI:29105"/>
    </ligand>
</feature>
<dbReference type="GO" id="GO:0005634">
    <property type="term" value="C:nucleus"/>
    <property type="evidence" value="ECO:0007669"/>
    <property type="project" value="TreeGrafter"/>
</dbReference>
<evidence type="ECO:0000313" key="7">
    <source>
        <dbReference type="EMBL" id="EJT78144.1"/>
    </source>
</evidence>
<reference evidence="9" key="1">
    <citation type="submission" date="2010-07" db="EMBL/GenBank/DDBJ databases">
        <title>The genome sequence of Gaeumannomyces graminis var. tritici strain R3-111a-1.</title>
        <authorList>
            <consortium name="The Broad Institute Genome Sequencing Platform"/>
            <person name="Ma L.-J."/>
            <person name="Dead R."/>
            <person name="Young S."/>
            <person name="Zeng Q."/>
            <person name="Koehrsen M."/>
            <person name="Alvarado L."/>
            <person name="Berlin A."/>
            <person name="Chapman S.B."/>
            <person name="Chen Z."/>
            <person name="Freedman E."/>
            <person name="Gellesch M."/>
            <person name="Goldberg J."/>
            <person name="Griggs A."/>
            <person name="Gujja S."/>
            <person name="Heilman E.R."/>
            <person name="Heiman D."/>
            <person name="Hepburn T."/>
            <person name="Howarth C."/>
            <person name="Jen D."/>
            <person name="Larson L."/>
            <person name="Mehta T."/>
            <person name="Neiman D."/>
            <person name="Pearson M."/>
            <person name="Roberts A."/>
            <person name="Saif S."/>
            <person name="Shea T."/>
            <person name="Shenoy N."/>
            <person name="Sisk P."/>
            <person name="Stolte C."/>
            <person name="Sykes S."/>
            <person name="Walk T."/>
            <person name="White J."/>
            <person name="Yandava C."/>
            <person name="Haas B."/>
            <person name="Nusbaum C."/>
            <person name="Birren B."/>
        </authorList>
    </citation>
    <scope>NUCLEOTIDE SEQUENCE [LARGE SCALE GENOMIC DNA]</scope>
    <source>
        <strain evidence="9">R3-111a-1</strain>
    </source>
</reference>
<feature type="region of interest" description="Disordered" evidence="5">
    <location>
        <begin position="698"/>
        <end position="757"/>
    </location>
</feature>
<dbReference type="EnsemblFungi" id="EJT78144">
    <property type="protein sequence ID" value="EJT78144"/>
    <property type="gene ID" value="GGTG_03246"/>
</dbReference>
<protein>
    <recommendedName>
        <fullName evidence="6">Deacetylase sirtuin-type domain-containing protein</fullName>
    </recommendedName>
</protein>
<feature type="region of interest" description="Disordered" evidence="5">
    <location>
        <begin position="823"/>
        <end position="881"/>
    </location>
</feature>
<feature type="region of interest" description="Disordered" evidence="5">
    <location>
        <begin position="75"/>
        <end position="241"/>
    </location>
</feature>
<dbReference type="VEuPathDB" id="FungiDB:GGTG_03246"/>
<keyword evidence="4" id="KW-0479">Metal-binding</keyword>
<dbReference type="InterPro" id="IPR029035">
    <property type="entry name" value="DHS-like_NAD/FAD-binding_dom"/>
</dbReference>
<dbReference type="Gene3D" id="3.40.50.1220">
    <property type="entry name" value="TPP-binding domain"/>
    <property type="match status" value="2"/>
</dbReference>
<reference evidence="7" key="3">
    <citation type="submission" date="2010-09" db="EMBL/GenBank/DDBJ databases">
        <title>Annotation of Gaeumannomyces graminis var. tritici R3-111a-1.</title>
        <authorList>
            <consortium name="The Broad Institute Genome Sequencing Platform"/>
            <person name="Ma L.-J."/>
            <person name="Dead R."/>
            <person name="Young S.K."/>
            <person name="Zeng Q."/>
            <person name="Gargeya S."/>
            <person name="Fitzgerald M."/>
            <person name="Haas B."/>
            <person name="Abouelleil A."/>
            <person name="Alvarado L."/>
            <person name="Arachchi H.M."/>
            <person name="Berlin A."/>
            <person name="Brown A."/>
            <person name="Chapman S.B."/>
            <person name="Chen Z."/>
            <person name="Dunbar C."/>
            <person name="Freedman E."/>
            <person name="Gearin G."/>
            <person name="Gellesch M."/>
            <person name="Goldberg J."/>
            <person name="Griggs A."/>
            <person name="Gujja S."/>
            <person name="Heiman D."/>
            <person name="Howarth C."/>
            <person name="Larson L."/>
            <person name="Lui A."/>
            <person name="MacDonald P.J.P."/>
            <person name="Mehta T."/>
            <person name="Montmayeur A."/>
            <person name="Murphy C."/>
            <person name="Neiman D."/>
            <person name="Pearson M."/>
            <person name="Priest M."/>
            <person name="Roberts A."/>
            <person name="Saif S."/>
            <person name="Shea T."/>
            <person name="Shenoy N."/>
            <person name="Sisk P."/>
            <person name="Stolte C."/>
            <person name="Sykes S."/>
            <person name="Yandava C."/>
            <person name="Wortman J."/>
            <person name="Nusbaum C."/>
            <person name="Birren B."/>
        </authorList>
    </citation>
    <scope>NUCLEOTIDE SEQUENCE</scope>
    <source>
        <strain evidence="7">R3-111a-1</strain>
    </source>
</reference>
<dbReference type="OrthoDB" id="2919105at2759"/>
<dbReference type="AlphaFoldDB" id="J3NPN9"/>
<feature type="compositionally biased region" description="Basic residues" evidence="5">
    <location>
        <begin position="723"/>
        <end position="735"/>
    </location>
</feature>
<keyword evidence="2" id="KW-0808">Transferase</keyword>
<keyword evidence="3" id="KW-0520">NAD</keyword>
<evidence type="ECO:0000256" key="5">
    <source>
        <dbReference type="SAM" id="MobiDB-lite"/>
    </source>
</evidence>
<keyword evidence="4" id="KW-0862">Zinc</keyword>
<dbReference type="InterPro" id="IPR003000">
    <property type="entry name" value="Sirtuin"/>
</dbReference>
<dbReference type="InterPro" id="IPR026590">
    <property type="entry name" value="Ssirtuin_cat_dom"/>
</dbReference>
<feature type="compositionally biased region" description="Basic and acidic residues" evidence="5">
    <location>
        <begin position="92"/>
        <end position="102"/>
    </location>
</feature>
<dbReference type="STRING" id="644352.J3NPN9"/>
<dbReference type="RefSeq" id="XP_009219289.1">
    <property type="nucleotide sequence ID" value="XM_009221025.1"/>
</dbReference>
<dbReference type="GO" id="GO:0017136">
    <property type="term" value="F:histone deacetylase activity, NAD-dependent"/>
    <property type="evidence" value="ECO:0007669"/>
    <property type="project" value="TreeGrafter"/>
</dbReference>
<evidence type="ECO:0000313" key="9">
    <source>
        <dbReference type="Proteomes" id="UP000006039"/>
    </source>
</evidence>
<comment type="similarity">
    <text evidence="1">Belongs to the sirtuin family. Class I subfamily.</text>
</comment>
<keyword evidence="9" id="KW-1185">Reference proteome</keyword>
<feature type="binding site" evidence="4">
    <location>
        <position position="397"/>
    </location>
    <ligand>
        <name>Zn(2+)</name>
        <dbReference type="ChEBI" id="CHEBI:29105"/>
    </ligand>
</feature>
<dbReference type="HOGENOM" id="CLU_005935_0_1_1"/>
<dbReference type="Proteomes" id="UP000006039">
    <property type="component" value="Unassembled WGS sequence"/>
</dbReference>
<evidence type="ECO:0000256" key="3">
    <source>
        <dbReference type="ARBA" id="ARBA00023027"/>
    </source>
</evidence>
<feature type="compositionally biased region" description="Basic and acidic residues" evidence="5">
    <location>
        <begin position="531"/>
        <end position="541"/>
    </location>
</feature>
<reference evidence="8" key="5">
    <citation type="submission" date="2018-04" db="UniProtKB">
        <authorList>
            <consortium name="EnsemblFungi"/>
        </authorList>
    </citation>
    <scope>IDENTIFICATION</scope>
    <source>
        <strain evidence="8">R3-111a-1</strain>
    </source>
</reference>
<name>J3NPN9_GAET3</name>
<dbReference type="GeneID" id="20343704"/>
<evidence type="ECO:0000256" key="2">
    <source>
        <dbReference type="ARBA" id="ARBA00022679"/>
    </source>
</evidence>
<reference evidence="8" key="4">
    <citation type="journal article" date="2015" name="G3 (Bethesda)">
        <title>Genome sequences of three phytopathogenic species of the Magnaporthaceae family of fungi.</title>
        <authorList>
            <person name="Okagaki L.H."/>
            <person name="Nunes C.C."/>
            <person name="Sailsbery J."/>
            <person name="Clay B."/>
            <person name="Brown D."/>
            <person name="John T."/>
            <person name="Oh Y."/>
            <person name="Young N."/>
            <person name="Fitzgerald M."/>
            <person name="Haas B.J."/>
            <person name="Zeng Q."/>
            <person name="Young S."/>
            <person name="Adiconis X."/>
            <person name="Fan L."/>
            <person name="Levin J.Z."/>
            <person name="Mitchell T.K."/>
            <person name="Okubara P.A."/>
            <person name="Farman M.L."/>
            <person name="Kohn L.M."/>
            <person name="Birren B."/>
            <person name="Ma L.-J."/>
            <person name="Dean R.A."/>
        </authorList>
    </citation>
    <scope>NUCLEOTIDE SEQUENCE</scope>
    <source>
        <strain evidence="8">R3-111a-1</strain>
    </source>
</reference>
<dbReference type="PANTHER" id="PTHR11085">
    <property type="entry name" value="NAD-DEPENDENT PROTEIN DEACYLASE SIRTUIN-5, MITOCHONDRIAL-RELATED"/>
    <property type="match status" value="1"/>
</dbReference>
<evidence type="ECO:0000259" key="6">
    <source>
        <dbReference type="PROSITE" id="PS50305"/>
    </source>
</evidence>
<evidence type="ECO:0000256" key="4">
    <source>
        <dbReference type="PROSITE-ProRule" id="PRU00236"/>
    </source>
</evidence>
<evidence type="ECO:0000313" key="8">
    <source>
        <dbReference type="EnsemblFungi" id="EJT78144"/>
    </source>
</evidence>
<feature type="compositionally biased region" description="Pro residues" evidence="5">
    <location>
        <begin position="162"/>
        <end position="171"/>
    </location>
</feature>
<dbReference type="PROSITE" id="PS50305">
    <property type="entry name" value="SIRTUIN"/>
    <property type="match status" value="1"/>
</dbReference>
<feature type="compositionally biased region" description="Polar residues" evidence="5">
    <location>
        <begin position="831"/>
        <end position="841"/>
    </location>
</feature>
<feature type="region of interest" description="Disordered" evidence="5">
    <location>
        <begin position="522"/>
        <end position="587"/>
    </location>
</feature>